<evidence type="ECO:0000313" key="2">
    <source>
        <dbReference type="Proteomes" id="UP000000267"/>
    </source>
</evidence>
<dbReference type="Proteomes" id="UP000000267">
    <property type="component" value="Unassembled WGS sequence"/>
</dbReference>
<dbReference type="GO" id="GO:0005743">
    <property type="term" value="C:mitochondrial inner membrane"/>
    <property type="evidence" value="ECO:0007669"/>
    <property type="project" value="InterPro"/>
</dbReference>
<name>A7TGA8_VANPO</name>
<dbReference type="Pfam" id="PF05476">
    <property type="entry name" value="PET122"/>
    <property type="match status" value="1"/>
</dbReference>
<keyword evidence="2" id="KW-1185">Reference proteome</keyword>
<organism evidence="2">
    <name type="scientific">Vanderwaltozyma polyspora (strain ATCC 22028 / DSM 70294 / BCRC 21397 / CBS 2163 / NBRC 10782 / NRRL Y-8283 / UCD 57-17)</name>
    <name type="common">Kluyveromyces polysporus</name>
    <dbReference type="NCBI Taxonomy" id="436907"/>
    <lineage>
        <taxon>Eukaryota</taxon>
        <taxon>Fungi</taxon>
        <taxon>Dikarya</taxon>
        <taxon>Ascomycota</taxon>
        <taxon>Saccharomycotina</taxon>
        <taxon>Saccharomycetes</taxon>
        <taxon>Saccharomycetales</taxon>
        <taxon>Saccharomycetaceae</taxon>
        <taxon>Vanderwaltozyma</taxon>
    </lineage>
</organism>
<dbReference type="KEGG" id="vpo:Kpol_1055p33"/>
<dbReference type="InterPro" id="IPR008732">
    <property type="entry name" value="Pet122"/>
</dbReference>
<dbReference type="GeneID" id="5546983"/>
<dbReference type="RefSeq" id="XP_001646536.1">
    <property type="nucleotide sequence ID" value="XM_001646486.1"/>
</dbReference>
<dbReference type="OrthoDB" id="4031898at2759"/>
<dbReference type="GO" id="GO:0070131">
    <property type="term" value="P:positive regulation of mitochondrial translation"/>
    <property type="evidence" value="ECO:0007669"/>
    <property type="project" value="InterPro"/>
</dbReference>
<dbReference type="EMBL" id="DS480386">
    <property type="protein sequence ID" value="EDO18678.1"/>
    <property type="molecule type" value="Genomic_DNA"/>
</dbReference>
<proteinExistence type="predicted"/>
<dbReference type="AlphaFoldDB" id="A7TGA8"/>
<dbReference type="PhylomeDB" id="A7TGA8"/>
<protein>
    <submittedName>
        <fullName evidence="1">Uncharacterized protein</fullName>
    </submittedName>
</protein>
<reference evidence="1 2" key="1">
    <citation type="journal article" date="2007" name="Proc. Natl. Acad. Sci. U.S.A.">
        <title>Independent sorting-out of thousands of duplicated gene pairs in two yeast species descended from a whole-genome duplication.</title>
        <authorList>
            <person name="Scannell D.R."/>
            <person name="Frank A.C."/>
            <person name="Conant G.C."/>
            <person name="Byrne K.P."/>
            <person name="Woolfit M."/>
            <person name="Wolfe K.H."/>
        </authorList>
    </citation>
    <scope>NUCLEOTIDE SEQUENCE [LARGE SCALE GENOMIC DNA]</scope>
    <source>
        <strain evidence="2">ATCC 22028 / DSM 70294 / BCRC 21397 / CBS 2163 / NBRC 10782 / NRRL Y-8283 / UCD 57-17</strain>
    </source>
</reference>
<evidence type="ECO:0000313" key="1">
    <source>
        <dbReference type="EMBL" id="EDO18678.1"/>
    </source>
</evidence>
<dbReference type="eggNOG" id="ENOG502RYT2">
    <property type="taxonomic scope" value="Eukaryota"/>
</dbReference>
<dbReference type="InParanoid" id="A7TGA8"/>
<accession>A7TGA8</accession>
<dbReference type="STRING" id="436907.A7TGA8"/>
<sequence>MGRRQLAKVIPPELVGQFKKRIYNRCLNLKLSGVLKNIRHIPVKKADYSFLQLYLNKSCQWGDMQSILHIWSKYVLRHKVLIIPPEALCDISNLAKVQGHDEIPSQVYKYYQDYYEIGHLQNSIMKYKYELTKINIEINAKDPHLTFVKKWNTFLEVMDKGLPPDTLFDVRDYPFLTMSVYQTPEDTIQELLIVDNETPIANPTTLTLLLNMVLLQRNSFSLDFKIRIFEKLLESYPNLDYKDSIAILMNKTKSEPYWMNRLLTMIIEKDMKSEITTRALRNIPKFDQSNPSMDSVRTMYLLKKLKIEYRFIPK</sequence>
<dbReference type="HOGENOM" id="CLU_084817_0_0_1"/>
<dbReference type="OMA" id="KSCQWGH"/>
<gene>
    <name evidence="1" type="ORF">Kpol_1055p33</name>
</gene>
<dbReference type="GO" id="GO:0003743">
    <property type="term" value="F:translation initiation factor activity"/>
    <property type="evidence" value="ECO:0007669"/>
    <property type="project" value="InterPro"/>
</dbReference>